<evidence type="ECO:0000313" key="3">
    <source>
        <dbReference type="Proteomes" id="UP000223913"/>
    </source>
</evidence>
<name>A0A2D0N7G5_FLAN2</name>
<keyword evidence="3" id="KW-1185">Reference proteome</keyword>
<dbReference type="InterPro" id="IPR025348">
    <property type="entry name" value="DUF4252"/>
</dbReference>
<dbReference type="AlphaFoldDB" id="A0A2D0N7G5"/>
<dbReference type="Proteomes" id="UP000223913">
    <property type="component" value="Unassembled WGS sequence"/>
</dbReference>
<organism evidence="2 3">
    <name type="scientific">Flavilitoribacter nigricans (strain ATCC 23147 / DSM 23189 / NBRC 102662 / NCIMB 1420 / SS-2)</name>
    <name type="common">Lewinella nigricans</name>
    <dbReference type="NCBI Taxonomy" id="1122177"/>
    <lineage>
        <taxon>Bacteria</taxon>
        <taxon>Pseudomonadati</taxon>
        <taxon>Bacteroidota</taxon>
        <taxon>Saprospiria</taxon>
        <taxon>Saprospirales</taxon>
        <taxon>Lewinellaceae</taxon>
        <taxon>Flavilitoribacter</taxon>
    </lineage>
</organism>
<dbReference type="EMBL" id="PDUD01000025">
    <property type="protein sequence ID" value="PHN04462.1"/>
    <property type="molecule type" value="Genomic_DNA"/>
</dbReference>
<dbReference type="RefSeq" id="WP_099152035.1">
    <property type="nucleotide sequence ID" value="NZ_PDUD01000025.1"/>
</dbReference>
<evidence type="ECO:0008006" key="4">
    <source>
        <dbReference type="Google" id="ProtNLM"/>
    </source>
</evidence>
<keyword evidence="1" id="KW-0732">Signal</keyword>
<dbReference type="OrthoDB" id="1118838at2"/>
<proteinExistence type="predicted"/>
<gene>
    <name evidence="2" type="ORF">CRP01_20860</name>
</gene>
<sequence length="167" mass="19185">MKYGKTMLVVLAILMGNSVFGQANAIDKYFKQYLDDERFSVVYISARMFQLFDKINVDEMDMDDDEAKAMFDMAKDLRGLRILSTDRDPEAFYEEAKNKINTQEYEILMTVRSKGDDNVDFLIKEEGDTITELLLLVGGHDSFSLLSFVGKIDLDKVSNFAKEIEKE</sequence>
<dbReference type="Pfam" id="PF14060">
    <property type="entry name" value="DUF4252"/>
    <property type="match status" value="1"/>
</dbReference>
<comment type="caution">
    <text evidence="2">The sequence shown here is derived from an EMBL/GenBank/DDBJ whole genome shotgun (WGS) entry which is preliminary data.</text>
</comment>
<evidence type="ECO:0000313" key="2">
    <source>
        <dbReference type="EMBL" id="PHN04462.1"/>
    </source>
</evidence>
<feature type="chain" id="PRO_5012022532" description="DUF4252 domain-containing protein" evidence="1">
    <location>
        <begin position="26"/>
        <end position="167"/>
    </location>
</feature>
<accession>A0A2D0N7G5</accession>
<feature type="signal peptide" evidence="1">
    <location>
        <begin position="1"/>
        <end position="25"/>
    </location>
</feature>
<protein>
    <recommendedName>
        <fullName evidence="4">DUF4252 domain-containing protein</fullName>
    </recommendedName>
</protein>
<reference evidence="2 3" key="1">
    <citation type="submission" date="2017-10" db="EMBL/GenBank/DDBJ databases">
        <title>The draft genome sequence of Lewinella nigricans NBRC 102662.</title>
        <authorList>
            <person name="Wang K."/>
        </authorList>
    </citation>
    <scope>NUCLEOTIDE SEQUENCE [LARGE SCALE GENOMIC DNA]</scope>
    <source>
        <strain evidence="2 3">NBRC 102662</strain>
    </source>
</reference>
<evidence type="ECO:0000256" key="1">
    <source>
        <dbReference type="SAM" id="SignalP"/>
    </source>
</evidence>